<evidence type="ECO:0000313" key="5">
    <source>
        <dbReference type="EMBL" id="KAB7515542.1"/>
    </source>
</evidence>
<dbReference type="InterPro" id="IPR023214">
    <property type="entry name" value="HAD_sf"/>
</dbReference>
<dbReference type="GO" id="GO:0046872">
    <property type="term" value="F:metal ion binding"/>
    <property type="evidence" value="ECO:0007669"/>
    <property type="project" value="UniProtKB-KW"/>
</dbReference>
<dbReference type="RefSeq" id="WP_152134311.1">
    <property type="nucleotide sequence ID" value="NZ_QKKZ01000007.1"/>
</dbReference>
<accession>A0A5N5U264</accession>
<comment type="caution">
    <text evidence="4">The sequence shown here is derived from an EMBL/GenBank/DDBJ whole genome shotgun (WGS) entry which is preliminary data.</text>
</comment>
<dbReference type="Pfam" id="PF00702">
    <property type="entry name" value="Hydrolase"/>
    <property type="match status" value="1"/>
</dbReference>
<keyword evidence="1" id="KW-0479">Metal-binding</keyword>
<dbReference type="Proteomes" id="UP000326865">
    <property type="component" value="Unassembled WGS sequence"/>
</dbReference>
<dbReference type="InterPro" id="IPR051400">
    <property type="entry name" value="HAD-like_hydrolase"/>
</dbReference>
<dbReference type="Proteomes" id="UP000326207">
    <property type="component" value="Unassembled WGS sequence"/>
</dbReference>
<evidence type="ECO:0000256" key="2">
    <source>
        <dbReference type="ARBA" id="ARBA00022801"/>
    </source>
</evidence>
<keyword evidence="3" id="KW-0460">Magnesium</keyword>
<keyword evidence="7" id="KW-1185">Reference proteome</keyword>
<evidence type="ECO:0000256" key="1">
    <source>
        <dbReference type="ARBA" id="ARBA00022723"/>
    </source>
</evidence>
<evidence type="ECO:0000313" key="4">
    <source>
        <dbReference type="EMBL" id="KAB7512630.1"/>
    </source>
</evidence>
<evidence type="ECO:0000313" key="6">
    <source>
        <dbReference type="Proteomes" id="UP000326207"/>
    </source>
</evidence>
<dbReference type="EMBL" id="QMDY01000007">
    <property type="protein sequence ID" value="KAB7515542.1"/>
    <property type="molecule type" value="Genomic_DNA"/>
</dbReference>
<protein>
    <submittedName>
        <fullName evidence="4">HAD hydrolase-like protein</fullName>
    </submittedName>
</protein>
<dbReference type="InterPro" id="IPR036412">
    <property type="entry name" value="HAD-like_sf"/>
</dbReference>
<dbReference type="SUPFAM" id="SSF56784">
    <property type="entry name" value="HAD-like"/>
    <property type="match status" value="1"/>
</dbReference>
<organism evidence="4 7">
    <name type="scientific">Halosegnis rubeus</name>
    <dbReference type="NCBI Taxonomy" id="2212850"/>
    <lineage>
        <taxon>Archaea</taxon>
        <taxon>Methanobacteriati</taxon>
        <taxon>Methanobacteriota</taxon>
        <taxon>Stenosarchaea group</taxon>
        <taxon>Halobacteria</taxon>
        <taxon>Halobacteriales</taxon>
        <taxon>Natronomonadaceae</taxon>
        <taxon>Halosegnis</taxon>
    </lineage>
</organism>
<evidence type="ECO:0000256" key="3">
    <source>
        <dbReference type="ARBA" id="ARBA00022842"/>
    </source>
</evidence>
<dbReference type="SFLD" id="SFLDG01129">
    <property type="entry name" value="C1.5:_HAD__Beta-PGM__Phosphata"/>
    <property type="match status" value="1"/>
</dbReference>
<dbReference type="SFLD" id="SFLDS00003">
    <property type="entry name" value="Haloacid_Dehalogenase"/>
    <property type="match status" value="1"/>
</dbReference>
<proteinExistence type="predicted"/>
<evidence type="ECO:0000313" key="7">
    <source>
        <dbReference type="Proteomes" id="UP000326865"/>
    </source>
</evidence>
<accession>A0A5N5UDM1</accession>
<name>A0A5N5U264_9EURY</name>
<dbReference type="Gene3D" id="3.40.50.1000">
    <property type="entry name" value="HAD superfamily/HAD-like"/>
    <property type="match status" value="1"/>
</dbReference>
<dbReference type="PANTHER" id="PTHR46470">
    <property type="entry name" value="N-ACYLNEURAMINATE-9-PHOSPHATASE"/>
    <property type="match status" value="1"/>
</dbReference>
<sequence>MTLSRSSVETVCFDLDDTLIEYRQDSDERLNTAFRRAGVGRFCSSDELWALASETPDADDDHQFLTDLFRAAAKRHGGPTESAETLARTYEAATDHTDVRFRPGAEAALDAARELGPVGLITNGGPEIQRQKLHALDLGSAFDTTVYAGAETPPKPAREPFDRALTDLNADPTETLYVGNSLHHDVAGAGGAGLQTAWYPREGDRDKRADTHAPDHTFDSLSDLARLLE</sequence>
<dbReference type="Gene3D" id="1.20.120.710">
    <property type="entry name" value="Haloacid dehalogenase hydrolase-like domain"/>
    <property type="match status" value="1"/>
</dbReference>
<dbReference type="EMBL" id="QKKZ01000007">
    <property type="protein sequence ID" value="KAB7512630.1"/>
    <property type="molecule type" value="Genomic_DNA"/>
</dbReference>
<dbReference type="PANTHER" id="PTHR46470:SF2">
    <property type="entry name" value="GLYCERALDEHYDE 3-PHOSPHATE PHOSPHATASE"/>
    <property type="match status" value="1"/>
</dbReference>
<gene>
    <name evidence="4" type="ORF">DM867_11965</name>
    <name evidence="5" type="ORF">DP108_11300</name>
</gene>
<dbReference type="GO" id="GO:0016791">
    <property type="term" value="F:phosphatase activity"/>
    <property type="evidence" value="ECO:0007669"/>
    <property type="project" value="TreeGrafter"/>
</dbReference>
<reference evidence="6 7" key="1">
    <citation type="submission" date="2019-10" db="EMBL/GenBank/DDBJ databases">
        <title>Unraveling microbial dark matter from salterns through culturing: the case of the genus Halosegnis.</title>
        <authorList>
            <person name="Duran-Viseras A."/>
            <person name="Andrei A.-S."/>
            <person name="Vera-Gargallo B."/>
            <person name="Ghai R."/>
            <person name="Sanchez-Porro C."/>
            <person name="Ventosa A."/>
        </authorList>
    </citation>
    <scope>NUCLEOTIDE SEQUENCE [LARGE SCALE GENOMIC DNA]</scope>
    <source>
        <strain evidence="4 7">F18-79</strain>
        <strain evidence="5 6">F19-13</strain>
    </source>
</reference>
<keyword evidence="2 4" id="KW-0378">Hydrolase</keyword>
<dbReference type="AlphaFoldDB" id="A0A5N5U264"/>